<reference evidence="1 2" key="1">
    <citation type="submission" date="2019-03" db="EMBL/GenBank/DDBJ databases">
        <title>Genomic Encyclopedia of Type Strains, Phase IV (KMG-IV): sequencing the most valuable type-strain genomes for metagenomic binning, comparative biology and taxonomic classification.</title>
        <authorList>
            <person name="Goeker M."/>
        </authorList>
    </citation>
    <scope>NUCLEOTIDE SEQUENCE [LARGE SCALE GENOMIC DNA]</scope>
    <source>
        <strain evidence="1 2">DSM 12121</strain>
    </source>
</reference>
<comment type="caution">
    <text evidence="1">The sequence shown here is derived from an EMBL/GenBank/DDBJ whole genome shotgun (WGS) entry which is preliminary data.</text>
</comment>
<keyword evidence="2" id="KW-1185">Reference proteome</keyword>
<accession>A0A4R6DYP0</accession>
<organism evidence="1 2">
    <name type="scientific">Azoarcus indigens</name>
    <dbReference type="NCBI Taxonomy" id="29545"/>
    <lineage>
        <taxon>Bacteria</taxon>
        <taxon>Pseudomonadati</taxon>
        <taxon>Pseudomonadota</taxon>
        <taxon>Betaproteobacteria</taxon>
        <taxon>Rhodocyclales</taxon>
        <taxon>Zoogloeaceae</taxon>
        <taxon>Azoarcus</taxon>
    </lineage>
</organism>
<gene>
    <name evidence="1" type="ORF">C7389_109137</name>
</gene>
<evidence type="ECO:0000313" key="2">
    <source>
        <dbReference type="Proteomes" id="UP000295129"/>
    </source>
</evidence>
<name>A0A4R6DYP0_9RHOO</name>
<dbReference type="InterPro" id="IPR009679">
    <property type="entry name" value="Phage_186_CII-like"/>
</dbReference>
<dbReference type="AlphaFoldDB" id="A0A4R6DYP0"/>
<dbReference type="OrthoDB" id="6688863at2"/>
<dbReference type="GO" id="GO:0003677">
    <property type="term" value="F:DNA binding"/>
    <property type="evidence" value="ECO:0007669"/>
    <property type="project" value="InterPro"/>
</dbReference>
<proteinExistence type="predicted"/>
<dbReference type="RefSeq" id="WP_133591698.1">
    <property type="nucleotide sequence ID" value="NZ_SNVV01000009.1"/>
</dbReference>
<evidence type="ECO:0008006" key="3">
    <source>
        <dbReference type="Google" id="ProtNLM"/>
    </source>
</evidence>
<dbReference type="Pfam" id="PF06892">
    <property type="entry name" value="Phage_CP76"/>
    <property type="match status" value="1"/>
</dbReference>
<sequence>MSQDTFVIKRDPVRALRDALEATPEGIAGHAKVVARSPGVMYNKFSDADERYEVTVREALALSRSADTLVFAEAVAEQFGGVFVPLPLAAPTQFDLQEAFGDVQIEVGKVFAAHKLARADGVVTPQEFAEIEDQAYDAVATLLRLVAEIQATVRPLPPLQVVPQADERAA</sequence>
<protein>
    <recommendedName>
        <fullName evidence="3">Phage regulatory protein CII</fullName>
    </recommendedName>
</protein>
<dbReference type="EMBL" id="SNVV01000009">
    <property type="protein sequence ID" value="TDN50443.1"/>
    <property type="molecule type" value="Genomic_DNA"/>
</dbReference>
<dbReference type="Proteomes" id="UP000295129">
    <property type="component" value="Unassembled WGS sequence"/>
</dbReference>
<evidence type="ECO:0000313" key="1">
    <source>
        <dbReference type="EMBL" id="TDN50443.1"/>
    </source>
</evidence>